<organism evidence="2">
    <name type="scientific">Timema californicum</name>
    <name type="common">California timema</name>
    <name type="synonym">Walking stick</name>
    <dbReference type="NCBI Taxonomy" id="61474"/>
    <lineage>
        <taxon>Eukaryota</taxon>
        <taxon>Metazoa</taxon>
        <taxon>Ecdysozoa</taxon>
        <taxon>Arthropoda</taxon>
        <taxon>Hexapoda</taxon>
        <taxon>Insecta</taxon>
        <taxon>Pterygota</taxon>
        <taxon>Neoptera</taxon>
        <taxon>Polyneoptera</taxon>
        <taxon>Phasmatodea</taxon>
        <taxon>Timematodea</taxon>
        <taxon>Timematoidea</taxon>
        <taxon>Timematidae</taxon>
        <taxon>Timema</taxon>
    </lineage>
</organism>
<accession>A0A7R9JAE3</accession>
<proteinExistence type="predicted"/>
<sequence>MYFNLNGGVCFLSAVLWNQFLINGATCLFSLELIASITLVGGAIQVDVVLAVLQKKSNLVVPWLAVNSVLCCVFLVFMVAGGLYLLGNEPWVIIVYIAASIAYFFLLTGLLLHSMVAVHRFYQQLIVNKCSTASDRTLAGMTLVPSSSVWNYYPRRATPSPPGLSQDGPSHVTMVRDEFQHTD</sequence>
<dbReference type="AlphaFoldDB" id="A0A7R9JAE3"/>
<protein>
    <submittedName>
        <fullName evidence="2">(California timema) hypothetical protein</fullName>
    </submittedName>
</protein>
<evidence type="ECO:0000313" key="2">
    <source>
        <dbReference type="EMBL" id="CAD7575660.1"/>
    </source>
</evidence>
<keyword evidence="1" id="KW-0812">Transmembrane</keyword>
<keyword evidence="1" id="KW-0472">Membrane</keyword>
<evidence type="ECO:0000256" key="1">
    <source>
        <dbReference type="SAM" id="Phobius"/>
    </source>
</evidence>
<name>A0A7R9JAE3_TIMCA</name>
<keyword evidence="1" id="KW-1133">Transmembrane helix</keyword>
<feature type="transmembrane region" description="Helical" evidence="1">
    <location>
        <begin position="91"/>
        <end position="112"/>
    </location>
</feature>
<reference evidence="2" key="1">
    <citation type="submission" date="2020-11" db="EMBL/GenBank/DDBJ databases">
        <authorList>
            <person name="Tran Van P."/>
        </authorList>
    </citation>
    <scope>NUCLEOTIDE SEQUENCE</scope>
</reference>
<feature type="transmembrane region" description="Helical" evidence="1">
    <location>
        <begin position="34"/>
        <end position="53"/>
    </location>
</feature>
<dbReference type="EMBL" id="OE183431">
    <property type="protein sequence ID" value="CAD7575660.1"/>
    <property type="molecule type" value="Genomic_DNA"/>
</dbReference>
<gene>
    <name evidence="2" type="ORF">TCMB3V08_LOCUS8246</name>
</gene>
<feature type="transmembrane region" description="Helical" evidence="1">
    <location>
        <begin position="60"/>
        <end position="85"/>
    </location>
</feature>